<dbReference type="Proteomes" id="UP000425916">
    <property type="component" value="Chromosome"/>
</dbReference>
<dbReference type="SUPFAM" id="SSF46548">
    <property type="entry name" value="alpha-helical ferredoxin"/>
    <property type="match status" value="1"/>
</dbReference>
<dbReference type="InterPro" id="IPR023753">
    <property type="entry name" value="FAD/NAD-binding_dom"/>
</dbReference>
<evidence type="ECO:0000313" key="4">
    <source>
        <dbReference type="Proteomes" id="UP000425916"/>
    </source>
</evidence>
<dbReference type="OrthoDB" id="9803192at2"/>
<dbReference type="AlphaFoldDB" id="A0A6I5ZVM1"/>
<keyword evidence="3" id="KW-0560">Oxidoreductase</keyword>
<feature type="domain" description="FAD/NAD(P)-binding" evidence="1">
    <location>
        <begin position="141"/>
        <end position="449"/>
    </location>
</feature>
<evidence type="ECO:0000313" key="3">
    <source>
        <dbReference type="EMBL" id="QGP94070.1"/>
    </source>
</evidence>
<proteinExistence type="predicted"/>
<sequence>MPLIPHKTPMPSQDARERIRNFNEVALGYTAEMALAEAERCLQCKKAPCRQGCPVEVDIPAFISLIKEKDFDGAIAKIKEKNNLPAICGRVCPQENQCEKYCTVGKKHEPVAIGRLERFVADYQMAKGEAAVVSKAPATGFKVAVIGSGPAGLTAAADLARMGHQVTVFEALHVPGGVLMYGIPEFRLPKKIVQQEIDSIRQLGVEIRTNAVVGKVTTVDELLAGGYDAVFIGTGAGLPHFMGIPGENLLGVYSANEFLTRTNLMKAYLFPRYATPIKVGRRVAVIGAGNVAMDAARTALRLGAEESYIVYRRSAAEMPARKEEVEHAEEEGVQFHLLTSPVKIYGDDRGVVTGMTCQRFELGEPDASGRRRPVPIPGSEYDMEVDTVVMAIGQGPNPLVLRTTPGLELTRKGTIAADEATGATSRQGVFAGGDIVTGAATVILAMGAGKAAARAIDKYLREK</sequence>
<organism evidence="3 4">
    <name type="scientific">Neomoorella glycerini</name>
    <dbReference type="NCBI Taxonomy" id="55779"/>
    <lineage>
        <taxon>Bacteria</taxon>
        <taxon>Bacillati</taxon>
        <taxon>Bacillota</taxon>
        <taxon>Clostridia</taxon>
        <taxon>Neomoorellales</taxon>
        <taxon>Neomoorellaceae</taxon>
        <taxon>Neomoorella</taxon>
    </lineage>
</organism>
<dbReference type="PANTHER" id="PTHR42783:SF3">
    <property type="entry name" value="GLUTAMATE SYNTHASE [NADPH] SMALL CHAIN-RELATED"/>
    <property type="match status" value="1"/>
</dbReference>
<gene>
    <name evidence="3" type="primary">gltD</name>
    <name evidence="3" type="ORF">MGLY_34950</name>
</gene>
<dbReference type="InterPro" id="IPR036188">
    <property type="entry name" value="FAD/NAD-bd_sf"/>
</dbReference>
<dbReference type="RefSeq" id="WP_156276026.1">
    <property type="nucleotide sequence ID" value="NZ_CP046244.1"/>
</dbReference>
<dbReference type="InterPro" id="IPR028261">
    <property type="entry name" value="DPD_II"/>
</dbReference>
<dbReference type="NCBIfam" id="TIGR01316">
    <property type="entry name" value="gltA"/>
    <property type="match status" value="1"/>
</dbReference>
<dbReference type="EMBL" id="CP046244">
    <property type="protein sequence ID" value="QGP94070.1"/>
    <property type="molecule type" value="Genomic_DNA"/>
</dbReference>
<keyword evidence="4" id="KW-1185">Reference proteome</keyword>
<dbReference type="PRINTS" id="PR00419">
    <property type="entry name" value="ADXRDTASE"/>
</dbReference>
<dbReference type="GO" id="GO:0051536">
    <property type="term" value="F:iron-sulfur cluster binding"/>
    <property type="evidence" value="ECO:0007669"/>
    <property type="project" value="InterPro"/>
</dbReference>
<dbReference type="PANTHER" id="PTHR42783">
    <property type="entry name" value="GLUTAMATE SYNTHASE [NADPH] SMALL CHAIN"/>
    <property type="match status" value="1"/>
</dbReference>
<dbReference type="Pfam" id="PF07992">
    <property type="entry name" value="Pyr_redox_2"/>
    <property type="match status" value="1"/>
</dbReference>
<dbReference type="GO" id="GO:0004355">
    <property type="term" value="F:glutamate synthase (NADPH) activity"/>
    <property type="evidence" value="ECO:0007669"/>
    <property type="project" value="UniProtKB-EC"/>
</dbReference>
<reference evidence="3 4" key="1">
    <citation type="submission" date="2019-11" db="EMBL/GenBank/DDBJ databases">
        <title>Genome sequence of Moorella glycerini DSM11254.</title>
        <authorList>
            <person name="Poehlein A."/>
            <person name="Boeer T."/>
            <person name="Daniel R."/>
        </authorList>
    </citation>
    <scope>NUCLEOTIDE SEQUENCE [LARGE SCALE GENOMIC DNA]</scope>
    <source>
        <strain evidence="3 4">DSM 11254</strain>
    </source>
</reference>
<dbReference type="EC" id="1.4.1.13" evidence="3"/>
<feature type="domain" description="Dihydroprymidine dehydrogenase" evidence="2">
    <location>
        <begin position="18"/>
        <end position="128"/>
    </location>
</feature>
<dbReference type="Gene3D" id="3.40.50.720">
    <property type="entry name" value="NAD(P)-binding Rossmann-like Domain"/>
    <property type="match status" value="1"/>
</dbReference>
<dbReference type="Pfam" id="PF14691">
    <property type="entry name" value="Fer4_20"/>
    <property type="match status" value="1"/>
</dbReference>
<dbReference type="SUPFAM" id="SSF51971">
    <property type="entry name" value="Nucleotide-binding domain"/>
    <property type="match status" value="1"/>
</dbReference>
<evidence type="ECO:0000259" key="2">
    <source>
        <dbReference type="Pfam" id="PF14691"/>
    </source>
</evidence>
<accession>A0A6I5ZVM1</accession>
<dbReference type="InterPro" id="IPR009051">
    <property type="entry name" value="Helical_ferredxn"/>
</dbReference>
<protein>
    <submittedName>
        <fullName evidence="3">Glutamate synthase [NADPH] small chain</fullName>
        <ecNumber evidence="3">1.4.1.13</ecNumber>
    </submittedName>
</protein>
<dbReference type="Gene3D" id="3.50.50.60">
    <property type="entry name" value="FAD/NAD(P)-binding domain"/>
    <property type="match status" value="1"/>
</dbReference>
<name>A0A6I5ZVM1_9FIRM</name>
<dbReference type="InterPro" id="IPR006004">
    <property type="entry name" value="SudA-like"/>
</dbReference>
<dbReference type="Gene3D" id="1.10.1060.10">
    <property type="entry name" value="Alpha-helical ferredoxin"/>
    <property type="match status" value="1"/>
</dbReference>
<evidence type="ECO:0000259" key="1">
    <source>
        <dbReference type="Pfam" id="PF07992"/>
    </source>
</evidence>